<evidence type="ECO:0000259" key="7">
    <source>
        <dbReference type="Pfam" id="PF00892"/>
    </source>
</evidence>
<feature type="transmembrane region" description="Helical" evidence="6">
    <location>
        <begin position="31"/>
        <end position="54"/>
    </location>
</feature>
<feature type="transmembrane region" description="Helical" evidence="6">
    <location>
        <begin position="178"/>
        <end position="198"/>
    </location>
</feature>
<evidence type="ECO:0000256" key="6">
    <source>
        <dbReference type="SAM" id="Phobius"/>
    </source>
</evidence>
<dbReference type="PANTHER" id="PTHR32322:SF2">
    <property type="entry name" value="EAMA DOMAIN-CONTAINING PROTEIN"/>
    <property type="match status" value="1"/>
</dbReference>
<feature type="transmembrane region" description="Helical" evidence="6">
    <location>
        <begin position="242"/>
        <end position="259"/>
    </location>
</feature>
<feature type="transmembrane region" description="Helical" evidence="6">
    <location>
        <begin position="146"/>
        <end position="166"/>
    </location>
</feature>
<dbReference type="SUPFAM" id="SSF103481">
    <property type="entry name" value="Multidrug resistance efflux transporter EmrE"/>
    <property type="match status" value="2"/>
</dbReference>
<comment type="caution">
    <text evidence="8">The sequence shown here is derived from an EMBL/GenBank/DDBJ whole genome shotgun (WGS) entry which is preliminary data.</text>
</comment>
<feature type="transmembrane region" description="Helical" evidence="6">
    <location>
        <begin position="122"/>
        <end position="140"/>
    </location>
</feature>
<evidence type="ECO:0000313" key="8">
    <source>
        <dbReference type="EMBL" id="PZQ12937.1"/>
    </source>
</evidence>
<dbReference type="Pfam" id="PF00892">
    <property type="entry name" value="EamA"/>
    <property type="match status" value="2"/>
</dbReference>
<dbReference type="InterPro" id="IPR000620">
    <property type="entry name" value="EamA_dom"/>
</dbReference>
<comment type="similarity">
    <text evidence="2">Belongs to the EamA transporter family.</text>
</comment>
<dbReference type="Gene3D" id="1.10.3730.20">
    <property type="match status" value="1"/>
</dbReference>
<dbReference type="EMBL" id="QFPN01000008">
    <property type="protein sequence ID" value="PZQ12937.1"/>
    <property type="molecule type" value="Genomic_DNA"/>
</dbReference>
<sequence length="312" mass="32348">MLLRLLPVVFIVIWSTGWIVGKYAVPHADPLTFLALRYACALALLAPAALLLGARWPATPRLWGHAFLNGVMLHGAYLGGVWWAIAHGVPAGVSALIAALQPLFTALAAGPLLGERLTRKRWIGVALGFAGVGLVVWPKLTGSLPLGLPLAVNVIAMVAVTAATLHQKRALAGVDLKALAPAQYLGALAVTIPLIPLIGEFRFDATPEAFAALGWSVLVLSIAAIMLMLVMIERGEVSRMAALIYLVPPVAALQAWGMFGETLGPVQFAGMGLAAVGVALANGSGAPASAEGCIAAKTSDDEDAAETIRRPA</sequence>
<dbReference type="Proteomes" id="UP000249577">
    <property type="component" value="Unassembled WGS sequence"/>
</dbReference>
<feature type="domain" description="EamA" evidence="7">
    <location>
        <begin position="9"/>
        <end position="136"/>
    </location>
</feature>
<keyword evidence="3 6" id="KW-0812">Transmembrane</keyword>
<evidence type="ECO:0000256" key="4">
    <source>
        <dbReference type="ARBA" id="ARBA00022989"/>
    </source>
</evidence>
<evidence type="ECO:0000256" key="3">
    <source>
        <dbReference type="ARBA" id="ARBA00022692"/>
    </source>
</evidence>
<feature type="transmembrane region" description="Helical" evidence="6">
    <location>
        <begin position="210"/>
        <end position="230"/>
    </location>
</feature>
<feature type="transmembrane region" description="Helical" evidence="6">
    <location>
        <begin position="91"/>
        <end position="110"/>
    </location>
</feature>
<proteinExistence type="inferred from homology"/>
<dbReference type="GO" id="GO:0016020">
    <property type="term" value="C:membrane"/>
    <property type="evidence" value="ECO:0007669"/>
    <property type="project" value="UniProtKB-SubCell"/>
</dbReference>
<accession>A0A2W5LZX0</accession>
<evidence type="ECO:0000256" key="2">
    <source>
        <dbReference type="ARBA" id="ARBA00007362"/>
    </source>
</evidence>
<feature type="transmembrane region" description="Helical" evidence="6">
    <location>
        <begin position="5"/>
        <end position="25"/>
    </location>
</feature>
<reference evidence="8 9" key="1">
    <citation type="submission" date="2017-08" db="EMBL/GenBank/DDBJ databases">
        <title>Infants hospitalized years apart are colonized by the same room-sourced microbial strains.</title>
        <authorList>
            <person name="Brooks B."/>
            <person name="Olm M.R."/>
            <person name="Firek B.A."/>
            <person name="Baker R."/>
            <person name="Thomas B.C."/>
            <person name="Morowitz M.J."/>
            <person name="Banfield J.F."/>
        </authorList>
    </citation>
    <scope>NUCLEOTIDE SEQUENCE [LARGE SCALE GENOMIC DNA]</scope>
    <source>
        <strain evidence="8">S2_005_003_R2_43</strain>
    </source>
</reference>
<dbReference type="PANTHER" id="PTHR32322">
    <property type="entry name" value="INNER MEMBRANE TRANSPORTER"/>
    <property type="match status" value="1"/>
</dbReference>
<evidence type="ECO:0000256" key="1">
    <source>
        <dbReference type="ARBA" id="ARBA00004141"/>
    </source>
</evidence>
<gene>
    <name evidence="8" type="ORF">DI565_14770</name>
</gene>
<dbReference type="InterPro" id="IPR037185">
    <property type="entry name" value="EmrE-like"/>
</dbReference>
<comment type="subcellular location">
    <subcellularLocation>
        <location evidence="1">Membrane</location>
        <topology evidence="1">Multi-pass membrane protein</topology>
    </subcellularLocation>
</comment>
<dbReference type="AlphaFoldDB" id="A0A2W5LZX0"/>
<organism evidence="8 9">
    <name type="scientific">Ancylobacter novellus</name>
    <name type="common">Thiobacillus novellus</name>
    <dbReference type="NCBI Taxonomy" id="921"/>
    <lineage>
        <taxon>Bacteria</taxon>
        <taxon>Pseudomonadati</taxon>
        <taxon>Pseudomonadota</taxon>
        <taxon>Alphaproteobacteria</taxon>
        <taxon>Hyphomicrobiales</taxon>
        <taxon>Xanthobacteraceae</taxon>
        <taxon>Ancylobacter</taxon>
    </lineage>
</organism>
<name>A0A2W5LZX0_ANCNO</name>
<evidence type="ECO:0000313" key="9">
    <source>
        <dbReference type="Proteomes" id="UP000249577"/>
    </source>
</evidence>
<keyword evidence="5 6" id="KW-0472">Membrane</keyword>
<protein>
    <submittedName>
        <fullName evidence="8">EamA family transporter</fullName>
    </submittedName>
</protein>
<feature type="transmembrane region" description="Helical" evidence="6">
    <location>
        <begin position="66"/>
        <end position="85"/>
    </location>
</feature>
<keyword evidence="4 6" id="KW-1133">Transmembrane helix</keyword>
<feature type="domain" description="EamA" evidence="7">
    <location>
        <begin position="154"/>
        <end position="282"/>
    </location>
</feature>
<dbReference type="InterPro" id="IPR050638">
    <property type="entry name" value="AA-Vitamin_Transporters"/>
</dbReference>
<evidence type="ECO:0000256" key="5">
    <source>
        <dbReference type="ARBA" id="ARBA00023136"/>
    </source>
</evidence>